<accession>A0A1J7JH30</accession>
<feature type="region of interest" description="Disordered" evidence="1">
    <location>
        <begin position="16"/>
        <end position="91"/>
    </location>
</feature>
<protein>
    <recommendedName>
        <fullName evidence="4">Argonaute siRNA chaperone complex subunit Arb1</fullName>
    </recommendedName>
</protein>
<evidence type="ECO:0000313" key="3">
    <source>
        <dbReference type="Proteomes" id="UP000182658"/>
    </source>
</evidence>
<name>A0A1J7JH30_9PEZI</name>
<feature type="compositionally biased region" description="Gly residues" evidence="1">
    <location>
        <begin position="507"/>
        <end position="517"/>
    </location>
</feature>
<gene>
    <name evidence="2" type="ORF">CONLIGDRAFT_387442</name>
</gene>
<dbReference type="STRING" id="1408157.A0A1J7JH30"/>
<dbReference type="InParanoid" id="A0A1J7JH30"/>
<dbReference type="GO" id="GO:0033167">
    <property type="term" value="C:ARC complex"/>
    <property type="evidence" value="ECO:0007669"/>
    <property type="project" value="InterPro"/>
</dbReference>
<keyword evidence="3" id="KW-1185">Reference proteome</keyword>
<dbReference type="Pfam" id="PF09692">
    <property type="entry name" value="Arb1"/>
    <property type="match status" value="1"/>
</dbReference>
<proteinExistence type="predicted"/>
<feature type="region of interest" description="Disordered" evidence="1">
    <location>
        <begin position="490"/>
        <end position="517"/>
    </location>
</feature>
<evidence type="ECO:0008006" key="4">
    <source>
        <dbReference type="Google" id="ProtNLM"/>
    </source>
</evidence>
<reference evidence="2 3" key="1">
    <citation type="submission" date="2016-10" db="EMBL/GenBank/DDBJ databases">
        <title>Draft genome sequence of Coniochaeta ligniaria NRRL30616, a lignocellulolytic fungus for bioabatement of inhibitors in plant biomass hydrolysates.</title>
        <authorList>
            <consortium name="DOE Joint Genome Institute"/>
            <person name="Jimenez D.J."/>
            <person name="Hector R.E."/>
            <person name="Riley R."/>
            <person name="Sun H."/>
            <person name="Grigoriev I.V."/>
            <person name="Van Elsas J.D."/>
            <person name="Nichols N.N."/>
        </authorList>
    </citation>
    <scope>NUCLEOTIDE SEQUENCE [LARGE SCALE GENOMIC DNA]</scope>
    <source>
        <strain evidence="2 3">NRRL 30616</strain>
    </source>
</reference>
<feature type="compositionally biased region" description="Polar residues" evidence="1">
    <location>
        <begin position="21"/>
        <end position="31"/>
    </location>
</feature>
<dbReference type="OrthoDB" id="435402at2759"/>
<organism evidence="2 3">
    <name type="scientific">Coniochaeta ligniaria NRRL 30616</name>
    <dbReference type="NCBI Taxonomy" id="1408157"/>
    <lineage>
        <taxon>Eukaryota</taxon>
        <taxon>Fungi</taxon>
        <taxon>Dikarya</taxon>
        <taxon>Ascomycota</taxon>
        <taxon>Pezizomycotina</taxon>
        <taxon>Sordariomycetes</taxon>
        <taxon>Sordariomycetidae</taxon>
        <taxon>Coniochaetales</taxon>
        <taxon>Coniochaetaceae</taxon>
        <taxon>Coniochaeta</taxon>
    </lineage>
</organism>
<evidence type="ECO:0000313" key="2">
    <source>
        <dbReference type="EMBL" id="OIW28596.1"/>
    </source>
</evidence>
<sequence length="517" mass="57818">MTLIVKNLGPTGVEEVPTVLGETTNNTSAQPLANGGETKPCISETVTESNAKDNESSMDQHTMAVKQQTPAIDGHSQADTDKPKKKKKKTNFMKRGPTALVRNRGTGFEDYFCDPPMTPEEAAEEKNEIYKADRPFVDRIEECIKRYRARRRMDSPRANLFDKYLALGGIDTTPRMFQGMKTLDVAGATKSEIRDMTAGDVIHRGSTNRRYYNASEPELWDVDFAGVAAGYFSERIFKLAGTDLGAIKLATDVVENFLNYILHHDVCPEYADNVNDAKAICQDAVDQITRCFRVIWEAPGDFSIACLALFDHGKRRVLDPDRNMSENYNMPVEHAQRIFYASLGAHTFLFEQLKGSSVQNMEVVDEVKQAFEVVDISEPDEKVIKTYLGMRNPEGEVGTIKPCGKLTLKPIQMEDGFDKGSVRGPAPGIGEKEDFILDWSVLEHMTVGMKLKLTLCMCNTGWKFIKAYGDVRPRYYTFLAQELMITYKEPVPNERPAPSVENPDVGTEGGQEGNLDE</sequence>
<dbReference type="AlphaFoldDB" id="A0A1J7JH30"/>
<dbReference type="EMBL" id="KV875098">
    <property type="protein sequence ID" value="OIW28596.1"/>
    <property type="molecule type" value="Genomic_DNA"/>
</dbReference>
<dbReference type="InterPro" id="IPR018606">
    <property type="entry name" value="Arb1"/>
</dbReference>
<feature type="compositionally biased region" description="Polar residues" evidence="1">
    <location>
        <begin position="57"/>
        <end position="70"/>
    </location>
</feature>
<evidence type="ECO:0000256" key="1">
    <source>
        <dbReference type="SAM" id="MobiDB-lite"/>
    </source>
</evidence>
<dbReference type="GO" id="GO:0031047">
    <property type="term" value="P:regulatory ncRNA-mediated gene silencing"/>
    <property type="evidence" value="ECO:0007669"/>
    <property type="project" value="InterPro"/>
</dbReference>
<dbReference type="Proteomes" id="UP000182658">
    <property type="component" value="Unassembled WGS sequence"/>
</dbReference>